<organism evidence="5 6">
    <name type="scientific">Ktedonospora formicarum</name>
    <dbReference type="NCBI Taxonomy" id="2778364"/>
    <lineage>
        <taxon>Bacteria</taxon>
        <taxon>Bacillati</taxon>
        <taxon>Chloroflexota</taxon>
        <taxon>Ktedonobacteria</taxon>
        <taxon>Ktedonobacterales</taxon>
        <taxon>Ktedonobacteraceae</taxon>
        <taxon>Ktedonospora</taxon>
    </lineage>
</organism>
<feature type="region of interest" description="Disordered" evidence="3">
    <location>
        <begin position="1"/>
        <end position="21"/>
    </location>
</feature>
<feature type="DNA-binding region" description="H-T-H motif" evidence="2">
    <location>
        <begin position="46"/>
        <end position="65"/>
    </location>
</feature>
<dbReference type="SUPFAM" id="SSF46689">
    <property type="entry name" value="Homeodomain-like"/>
    <property type="match status" value="1"/>
</dbReference>
<dbReference type="Gene3D" id="1.10.357.10">
    <property type="entry name" value="Tetracycline Repressor, domain 2"/>
    <property type="match status" value="1"/>
</dbReference>
<dbReference type="Pfam" id="PF17920">
    <property type="entry name" value="TetR_C_16"/>
    <property type="match status" value="1"/>
</dbReference>
<evidence type="ECO:0000256" key="1">
    <source>
        <dbReference type="ARBA" id="ARBA00023125"/>
    </source>
</evidence>
<dbReference type="Pfam" id="PF00440">
    <property type="entry name" value="TetR_N"/>
    <property type="match status" value="1"/>
</dbReference>
<name>A0A8J3HXV2_9CHLR</name>
<dbReference type="InterPro" id="IPR036271">
    <property type="entry name" value="Tet_transcr_reg_TetR-rel_C_sf"/>
</dbReference>
<dbReference type="InterPro" id="IPR009057">
    <property type="entry name" value="Homeodomain-like_sf"/>
</dbReference>
<evidence type="ECO:0000313" key="6">
    <source>
        <dbReference type="Proteomes" id="UP000612362"/>
    </source>
</evidence>
<dbReference type="Proteomes" id="UP000612362">
    <property type="component" value="Unassembled WGS sequence"/>
</dbReference>
<dbReference type="SUPFAM" id="SSF48498">
    <property type="entry name" value="Tetracyclin repressor-like, C-terminal domain"/>
    <property type="match status" value="1"/>
</dbReference>
<proteinExistence type="predicted"/>
<evidence type="ECO:0000256" key="2">
    <source>
        <dbReference type="PROSITE-ProRule" id="PRU00335"/>
    </source>
</evidence>
<keyword evidence="1 2" id="KW-0238">DNA-binding</keyword>
<protein>
    <submittedName>
        <fullName evidence="5">TetR family transcriptional regulator</fullName>
    </submittedName>
</protein>
<dbReference type="GO" id="GO:0000976">
    <property type="term" value="F:transcription cis-regulatory region binding"/>
    <property type="evidence" value="ECO:0007669"/>
    <property type="project" value="TreeGrafter"/>
</dbReference>
<comment type="caution">
    <text evidence="5">The sequence shown here is derived from an EMBL/GenBank/DDBJ whole genome shotgun (WGS) entry which is preliminary data.</text>
</comment>
<feature type="domain" description="HTH tetR-type" evidence="4">
    <location>
        <begin position="23"/>
        <end position="83"/>
    </location>
</feature>
<dbReference type="InterPro" id="IPR050109">
    <property type="entry name" value="HTH-type_TetR-like_transc_reg"/>
</dbReference>
<evidence type="ECO:0000313" key="5">
    <source>
        <dbReference type="EMBL" id="GHO46187.1"/>
    </source>
</evidence>
<dbReference type="GO" id="GO:0003700">
    <property type="term" value="F:DNA-binding transcription factor activity"/>
    <property type="evidence" value="ECO:0007669"/>
    <property type="project" value="TreeGrafter"/>
</dbReference>
<dbReference type="AlphaFoldDB" id="A0A8J3HXV2"/>
<dbReference type="InterPro" id="IPR001647">
    <property type="entry name" value="HTH_TetR"/>
</dbReference>
<dbReference type="PANTHER" id="PTHR30055">
    <property type="entry name" value="HTH-TYPE TRANSCRIPTIONAL REGULATOR RUTR"/>
    <property type="match status" value="1"/>
</dbReference>
<keyword evidence="6" id="KW-1185">Reference proteome</keyword>
<sequence>MSIRDKLKNAQSCPRQRRERDAAATRKAILHAARTLFAQDSYERVTVRDIASQAHIDPALVIRYFGSKEDLFQASISIEGSDCGPSPFEGDLSELGQRLIHSFISHAQLNTPDPLMIMIRSAHCDEVSHLLRQALEEHFLGPMATYIGGSDAHLRAELILSQLIGLSVMQSFIHSESLAQFPDEQLTRIIGAALQRSIEDDLP</sequence>
<dbReference type="PRINTS" id="PR00455">
    <property type="entry name" value="HTHTETR"/>
</dbReference>
<dbReference type="RefSeq" id="WP_220195581.1">
    <property type="nucleotide sequence ID" value="NZ_BNJF01000002.1"/>
</dbReference>
<dbReference type="PANTHER" id="PTHR30055:SF235">
    <property type="entry name" value="TRANSCRIPTIONAL REGULATORY PROTEIN"/>
    <property type="match status" value="1"/>
</dbReference>
<evidence type="ECO:0000259" key="4">
    <source>
        <dbReference type="PROSITE" id="PS50977"/>
    </source>
</evidence>
<dbReference type="InterPro" id="IPR041678">
    <property type="entry name" value="TetR_C_16"/>
</dbReference>
<dbReference type="PROSITE" id="PS50977">
    <property type="entry name" value="HTH_TETR_2"/>
    <property type="match status" value="1"/>
</dbReference>
<reference evidence="5" key="1">
    <citation type="submission" date="2020-10" db="EMBL/GenBank/DDBJ databases">
        <title>Taxonomic study of unclassified bacteria belonging to the class Ktedonobacteria.</title>
        <authorList>
            <person name="Yabe S."/>
            <person name="Wang C.M."/>
            <person name="Zheng Y."/>
            <person name="Sakai Y."/>
            <person name="Cavaletti L."/>
            <person name="Monciardini P."/>
            <person name="Donadio S."/>
        </authorList>
    </citation>
    <scope>NUCLEOTIDE SEQUENCE</scope>
    <source>
        <strain evidence="5">SOSP1-1</strain>
    </source>
</reference>
<dbReference type="EMBL" id="BNJF01000002">
    <property type="protein sequence ID" value="GHO46187.1"/>
    <property type="molecule type" value="Genomic_DNA"/>
</dbReference>
<evidence type="ECO:0000256" key="3">
    <source>
        <dbReference type="SAM" id="MobiDB-lite"/>
    </source>
</evidence>
<gene>
    <name evidence="5" type="ORF">KSX_43500</name>
</gene>
<accession>A0A8J3HXV2</accession>